<proteinExistence type="predicted"/>
<evidence type="ECO:0000313" key="2">
    <source>
        <dbReference type="EMBL" id="EHB11143.1"/>
    </source>
</evidence>
<feature type="compositionally biased region" description="Polar residues" evidence="1">
    <location>
        <begin position="84"/>
        <end position="93"/>
    </location>
</feature>
<protein>
    <submittedName>
        <fullName evidence="2">Uncharacterized protein</fullName>
    </submittedName>
</protein>
<feature type="compositionally biased region" description="Polar residues" evidence="1">
    <location>
        <begin position="16"/>
        <end position="29"/>
    </location>
</feature>
<organism evidence="2 3">
    <name type="scientific">Heterocephalus glaber</name>
    <name type="common">Naked mole rat</name>
    <dbReference type="NCBI Taxonomy" id="10181"/>
    <lineage>
        <taxon>Eukaryota</taxon>
        <taxon>Metazoa</taxon>
        <taxon>Chordata</taxon>
        <taxon>Craniata</taxon>
        <taxon>Vertebrata</taxon>
        <taxon>Euteleostomi</taxon>
        <taxon>Mammalia</taxon>
        <taxon>Eutheria</taxon>
        <taxon>Euarchontoglires</taxon>
        <taxon>Glires</taxon>
        <taxon>Rodentia</taxon>
        <taxon>Hystricomorpha</taxon>
        <taxon>Bathyergidae</taxon>
        <taxon>Heterocephalus</taxon>
    </lineage>
</organism>
<dbReference type="InParanoid" id="G5BPB7"/>
<feature type="region of interest" description="Disordered" evidence="1">
    <location>
        <begin position="42"/>
        <end position="106"/>
    </location>
</feature>
<feature type="region of interest" description="Disordered" evidence="1">
    <location>
        <begin position="1"/>
        <end position="29"/>
    </location>
</feature>
<dbReference type="Proteomes" id="UP000006813">
    <property type="component" value="Unassembled WGS sequence"/>
</dbReference>
<dbReference type="AlphaFoldDB" id="G5BPB7"/>
<evidence type="ECO:0000256" key="1">
    <source>
        <dbReference type="SAM" id="MobiDB-lite"/>
    </source>
</evidence>
<accession>G5BPB7</accession>
<gene>
    <name evidence="2" type="ORF">GW7_11270</name>
</gene>
<reference evidence="2 3" key="1">
    <citation type="journal article" date="2011" name="Nature">
        <title>Genome sequencing reveals insights into physiology and longevity of the naked mole rat.</title>
        <authorList>
            <person name="Kim E.B."/>
            <person name="Fang X."/>
            <person name="Fushan A.A."/>
            <person name="Huang Z."/>
            <person name="Lobanov A.V."/>
            <person name="Han L."/>
            <person name="Marino S.M."/>
            <person name="Sun X."/>
            <person name="Turanov A.A."/>
            <person name="Yang P."/>
            <person name="Yim S.H."/>
            <person name="Zhao X."/>
            <person name="Kasaikina M.V."/>
            <person name="Stoletzki N."/>
            <person name="Peng C."/>
            <person name="Polak P."/>
            <person name="Xiong Z."/>
            <person name="Kiezun A."/>
            <person name="Zhu Y."/>
            <person name="Chen Y."/>
            <person name="Kryukov G.V."/>
            <person name="Zhang Q."/>
            <person name="Peshkin L."/>
            <person name="Yang L."/>
            <person name="Bronson R.T."/>
            <person name="Buffenstein R."/>
            <person name="Wang B."/>
            <person name="Han C."/>
            <person name="Li Q."/>
            <person name="Chen L."/>
            <person name="Zhao W."/>
            <person name="Sunyaev S.R."/>
            <person name="Park T.J."/>
            <person name="Zhang G."/>
            <person name="Wang J."/>
            <person name="Gladyshev V.N."/>
        </authorList>
    </citation>
    <scope>NUCLEOTIDE SEQUENCE [LARGE SCALE GENOMIC DNA]</scope>
</reference>
<sequence>MLRGFEVLADNRPTRTDFNPNPVTAMSPAQGQHHYCLAVAQKFRTGQHRPRGSGSEEAIGSAPAKGSTPKPAPWYLQGTGGSEAHSSPRSTQGEGEMGGIWGHPEPVWLPLLQVGTGPR</sequence>
<evidence type="ECO:0000313" key="3">
    <source>
        <dbReference type="Proteomes" id="UP000006813"/>
    </source>
</evidence>
<name>G5BPB7_HETGA</name>
<dbReference type="EMBL" id="JH171235">
    <property type="protein sequence ID" value="EHB11143.1"/>
    <property type="molecule type" value="Genomic_DNA"/>
</dbReference>